<feature type="transmembrane region" description="Helical" evidence="1">
    <location>
        <begin position="13"/>
        <end position="34"/>
    </location>
</feature>
<keyword evidence="1" id="KW-0812">Transmembrane</keyword>
<sequence length="170" mass="20186">MFLPRHRKTESKLLWWTKIIVLFILLSGLIGYIVELFRLIIIEEPSIEYSYRKLDPILPPDLPDIGANYPNQIPLKNFITDFIADKTFFIKENTRNVITYKQSTREYLFRDWTNYLGFPNYYIKLPLLQITTSVNDNASPVNYTQIQIKPHGELDNMRELILETVETEKR</sequence>
<evidence type="ECO:0000256" key="1">
    <source>
        <dbReference type="SAM" id="Phobius"/>
    </source>
</evidence>
<comment type="caution">
    <text evidence="2">The sequence shown here is derived from an EMBL/GenBank/DDBJ whole genome shotgun (WGS) entry which is preliminary data.</text>
</comment>
<dbReference type="AlphaFoldDB" id="A0A397VDP2"/>
<gene>
    <name evidence="2" type="ORF">C2G38_2180079</name>
</gene>
<reference evidence="2 3" key="1">
    <citation type="submission" date="2018-06" db="EMBL/GenBank/DDBJ databases">
        <title>Comparative genomics reveals the genomic features of Rhizophagus irregularis, R. cerebriforme, R. diaphanum and Gigaspora rosea, and their symbiotic lifestyle signature.</title>
        <authorList>
            <person name="Morin E."/>
            <person name="San Clemente H."/>
            <person name="Chen E.C.H."/>
            <person name="De La Providencia I."/>
            <person name="Hainaut M."/>
            <person name="Kuo A."/>
            <person name="Kohler A."/>
            <person name="Murat C."/>
            <person name="Tang N."/>
            <person name="Roy S."/>
            <person name="Loubradou J."/>
            <person name="Henrissat B."/>
            <person name="Grigoriev I.V."/>
            <person name="Corradi N."/>
            <person name="Roux C."/>
            <person name="Martin F.M."/>
        </authorList>
    </citation>
    <scope>NUCLEOTIDE SEQUENCE [LARGE SCALE GENOMIC DNA]</scope>
    <source>
        <strain evidence="2 3">DAOM 194757</strain>
    </source>
</reference>
<organism evidence="2 3">
    <name type="scientific">Gigaspora rosea</name>
    <dbReference type="NCBI Taxonomy" id="44941"/>
    <lineage>
        <taxon>Eukaryota</taxon>
        <taxon>Fungi</taxon>
        <taxon>Fungi incertae sedis</taxon>
        <taxon>Mucoromycota</taxon>
        <taxon>Glomeromycotina</taxon>
        <taxon>Glomeromycetes</taxon>
        <taxon>Diversisporales</taxon>
        <taxon>Gigasporaceae</taxon>
        <taxon>Gigaspora</taxon>
    </lineage>
</organism>
<proteinExistence type="predicted"/>
<keyword evidence="3" id="KW-1185">Reference proteome</keyword>
<protein>
    <submittedName>
        <fullName evidence="2">Uncharacterized protein</fullName>
    </submittedName>
</protein>
<keyword evidence="1" id="KW-1133">Transmembrane helix</keyword>
<keyword evidence="1" id="KW-0472">Membrane</keyword>
<dbReference type="Proteomes" id="UP000266673">
    <property type="component" value="Unassembled WGS sequence"/>
</dbReference>
<dbReference type="OrthoDB" id="10623549at2759"/>
<evidence type="ECO:0000313" key="3">
    <source>
        <dbReference type="Proteomes" id="UP000266673"/>
    </source>
</evidence>
<evidence type="ECO:0000313" key="2">
    <source>
        <dbReference type="EMBL" id="RIB20122.1"/>
    </source>
</evidence>
<accession>A0A397VDP2</accession>
<name>A0A397VDP2_9GLOM</name>
<dbReference type="EMBL" id="QKWP01000435">
    <property type="protein sequence ID" value="RIB20122.1"/>
    <property type="molecule type" value="Genomic_DNA"/>
</dbReference>